<name>A0A388LR97_CHABU</name>
<gene>
    <name evidence="2" type="ORF">CBR_g39212</name>
</gene>
<feature type="region of interest" description="Disordered" evidence="1">
    <location>
        <begin position="278"/>
        <end position="298"/>
    </location>
</feature>
<feature type="compositionally biased region" description="Basic and acidic residues" evidence="1">
    <location>
        <begin position="278"/>
        <end position="291"/>
    </location>
</feature>
<keyword evidence="3" id="KW-1185">Reference proteome</keyword>
<comment type="caution">
    <text evidence="2">The sequence shown here is derived from an EMBL/GenBank/DDBJ whole genome shotgun (WGS) entry which is preliminary data.</text>
</comment>
<dbReference type="Gramene" id="GBG84837">
    <property type="protein sequence ID" value="GBG84837"/>
    <property type="gene ID" value="CBR_g39212"/>
</dbReference>
<evidence type="ECO:0000256" key="1">
    <source>
        <dbReference type="SAM" id="MobiDB-lite"/>
    </source>
</evidence>
<reference evidence="2 3" key="1">
    <citation type="journal article" date="2018" name="Cell">
        <title>The Chara Genome: Secondary Complexity and Implications for Plant Terrestrialization.</title>
        <authorList>
            <person name="Nishiyama T."/>
            <person name="Sakayama H."/>
            <person name="Vries J.D."/>
            <person name="Buschmann H."/>
            <person name="Saint-Marcoux D."/>
            <person name="Ullrich K.K."/>
            <person name="Haas F.B."/>
            <person name="Vanderstraeten L."/>
            <person name="Becker D."/>
            <person name="Lang D."/>
            <person name="Vosolsobe S."/>
            <person name="Rombauts S."/>
            <person name="Wilhelmsson P.K.I."/>
            <person name="Janitza P."/>
            <person name="Kern R."/>
            <person name="Heyl A."/>
            <person name="Rumpler F."/>
            <person name="Villalobos L.I.A.C."/>
            <person name="Clay J.M."/>
            <person name="Skokan R."/>
            <person name="Toyoda A."/>
            <person name="Suzuki Y."/>
            <person name="Kagoshima H."/>
            <person name="Schijlen E."/>
            <person name="Tajeshwar N."/>
            <person name="Catarino B."/>
            <person name="Hetherington A.J."/>
            <person name="Saltykova A."/>
            <person name="Bonnot C."/>
            <person name="Breuninger H."/>
            <person name="Symeonidi A."/>
            <person name="Radhakrishnan G.V."/>
            <person name="Van Nieuwerburgh F."/>
            <person name="Deforce D."/>
            <person name="Chang C."/>
            <person name="Karol K.G."/>
            <person name="Hedrich R."/>
            <person name="Ulvskov P."/>
            <person name="Glockner G."/>
            <person name="Delwiche C.F."/>
            <person name="Petrasek J."/>
            <person name="Van de Peer Y."/>
            <person name="Friml J."/>
            <person name="Beilby M."/>
            <person name="Dolan L."/>
            <person name="Kohara Y."/>
            <person name="Sugano S."/>
            <person name="Fujiyama A."/>
            <person name="Delaux P.-M."/>
            <person name="Quint M."/>
            <person name="TheiBen G."/>
            <person name="Hagemann M."/>
            <person name="Harholt J."/>
            <person name="Dunand C."/>
            <person name="Zachgo S."/>
            <person name="Langdale J."/>
            <person name="Maumus F."/>
            <person name="Straeten D.V.D."/>
            <person name="Gould S.B."/>
            <person name="Rensing S.A."/>
        </authorList>
    </citation>
    <scope>NUCLEOTIDE SEQUENCE [LARGE SCALE GENOMIC DNA]</scope>
    <source>
        <strain evidence="2 3">S276</strain>
    </source>
</reference>
<accession>A0A388LR97</accession>
<evidence type="ECO:0000313" key="2">
    <source>
        <dbReference type="EMBL" id="GBG84837.1"/>
    </source>
</evidence>
<protein>
    <submittedName>
        <fullName evidence="2">Uncharacterized protein</fullName>
    </submittedName>
</protein>
<dbReference type="EMBL" id="BFEA01000493">
    <property type="protein sequence ID" value="GBG84837.1"/>
    <property type="molecule type" value="Genomic_DNA"/>
</dbReference>
<proteinExistence type="predicted"/>
<dbReference type="AlphaFoldDB" id="A0A388LR97"/>
<evidence type="ECO:0000313" key="3">
    <source>
        <dbReference type="Proteomes" id="UP000265515"/>
    </source>
</evidence>
<sequence length="310" mass="33358">MMDELGSRKRHRATKAQVNAAKVYVNASTTNEVLAEVSRIYGVSLATLKRWRSTCVKSCLQEQQLLRKHSAAAAAAAAAVVNVPPVQCPGIGLGLGQAVREGEGFFNQRPQHPAGMQLGLGLGFAPATGTPDLGFPTVWGTGYMGDSKGAIPAAVDLGGAGFRFTSGEPLAMAEQTPLRLHCFVPEEKVVRERECQMGNTAVNLVTMPTGEMQQHRPSIIIEDAQSCVHDGNEERCRRGEREVVSGFKPECYGDGSGSIILEGDMYCTYDEVCKDEGSGVADESRVEDTSTVRKRRWSSRGAAGFDDGRF</sequence>
<dbReference type="Proteomes" id="UP000265515">
    <property type="component" value="Unassembled WGS sequence"/>
</dbReference>
<organism evidence="2 3">
    <name type="scientific">Chara braunii</name>
    <name type="common">Braun's stonewort</name>
    <dbReference type="NCBI Taxonomy" id="69332"/>
    <lineage>
        <taxon>Eukaryota</taxon>
        <taxon>Viridiplantae</taxon>
        <taxon>Streptophyta</taxon>
        <taxon>Charophyceae</taxon>
        <taxon>Charales</taxon>
        <taxon>Characeae</taxon>
        <taxon>Chara</taxon>
    </lineage>
</organism>